<evidence type="ECO:0000313" key="2">
    <source>
        <dbReference type="Proteomes" id="UP000828251"/>
    </source>
</evidence>
<sequence>MDILIAKAFYQMELKDAQVKPAIPIYVFANQPITVKGSSFLLMMLGDGEHNTTNWWIF</sequence>
<accession>A0A9D3UWT0</accession>
<gene>
    <name evidence="1" type="ORF">J1N35_028859</name>
</gene>
<comment type="caution">
    <text evidence="1">The sequence shown here is derived from an EMBL/GenBank/DDBJ whole genome shotgun (WGS) entry which is preliminary data.</text>
</comment>
<reference evidence="1 2" key="1">
    <citation type="journal article" date="2021" name="Plant Biotechnol. J.">
        <title>Multi-omics assisted identification of the key and species-specific regulatory components of drought-tolerant mechanisms in Gossypium stocksii.</title>
        <authorList>
            <person name="Yu D."/>
            <person name="Ke L."/>
            <person name="Zhang D."/>
            <person name="Wu Y."/>
            <person name="Sun Y."/>
            <person name="Mei J."/>
            <person name="Sun J."/>
            <person name="Sun Y."/>
        </authorList>
    </citation>
    <scope>NUCLEOTIDE SEQUENCE [LARGE SCALE GENOMIC DNA]</scope>
    <source>
        <strain evidence="2">cv. E1</strain>
        <tissue evidence="1">Leaf</tissue>
    </source>
</reference>
<evidence type="ECO:0000313" key="1">
    <source>
        <dbReference type="EMBL" id="KAH1063872.1"/>
    </source>
</evidence>
<protein>
    <submittedName>
        <fullName evidence="1">Uncharacterized protein</fullName>
    </submittedName>
</protein>
<proteinExistence type="predicted"/>
<keyword evidence="2" id="KW-1185">Reference proteome</keyword>
<dbReference type="AlphaFoldDB" id="A0A9D3UWT0"/>
<organism evidence="1 2">
    <name type="scientific">Gossypium stocksii</name>
    <dbReference type="NCBI Taxonomy" id="47602"/>
    <lineage>
        <taxon>Eukaryota</taxon>
        <taxon>Viridiplantae</taxon>
        <taxon>Streptophyta</taxon>
        <taxon>Embryophyta</taxon>
        <taxon>Tracheophyta</taxon>
        <taxon>Spermatophyta</taxon>
        <taxon>Magnoliopsida</taxon>
        <taxon>eudicotyledons</taxon>
        <taxon>Gunneridae</taxon>
        <taxon>Pentapetalae</taxon>
        <taxon>rosids</taxon>
        <taxon>malvids</taxon>
        <taxon>Malvales</taxon>
        <taxon>Malvaceae</taxon>
        <taxon>Malvoideae</taxon>
        <taxon>Gossypium</taxon>
    </lineage>
</organism>
<dbReference type="Proteomes" id="UP000828251">
    <property type="component" value="Unassembled WGS sequence"/>
</dbReference>
<name>A0A9D3UWT0_9ROSI</name>
<dbReference type="EMBL" id="JAIQCV010000009">
    <property type="protein sequence ID" value="KAH1063872.1"/>
    <property type="molecule type" value="Genomic_DNA"/>
</dbReference>